<evidence type="ECO:0000256" key="2">
    <source>
        <dbReference type="ARBA" id="ARBA00022490"/>
    </source>
</evidence>
<dbReference type="PROSITE" id="PS00211">
    <property type="entry name" value="ABC_TRANSPORTER_1"/>
    <property type="match status" value="1"/>
</dbReference>
<dbReference type="GO" id="GO:0006412">
    <property type="term" value="P:translation"/>
    <property type="evidence" value="ECO:0007669"/>
    <property type="project" value="UniProtKB-KW"/>
</dbReference>
<feature type="binding site" evidence="12">
    <location>
        <begin position="41"/>
        <end position="48"/>
    </location>
    <ligand>
        <name>ATP</name>
        <dbReference type="ChEBI" id="CHEBI:30616"/>
        <label>1</label>
    </ligand>
</feature>
<reference evidence="14 15" key="1">
    <citation type="submission" date="2015-01" db="EMBL/GenBank/DDBJ databases">
        <title>Genome Sequence of Magnetospirillum magnetotacticum Strain MS-1.</title>
        <authorList>
            <person name="Marinov G.K."/>
            <person name="Smalley M.D."/>
            <person name="DeSalvo G."/>
        </authorList>
    </citation>
    <scope>NUCLEOTIDE SEQUENCE [LARGE SCALE GENOMIC DNA]</scope>
    <source>
        <strain evidence="14 15">MS-1</strain>
    </source>
</reference>
<keyword evidence="7 12" id="KW-0378">Hydrolase</keyword>
<dbReference type="InterPro" id="IPR017871">
    <property type="entry name" value="ABC_transporter-like_CS"/>
</dbReference>
<dbReference type="EC" id="3.6.1.-" evidence="12"/>
<feature type="region of interest" description="PtIM" evidence="12">
    <location>
        <begin position="246"/>
        <end position="326"/>
    </location>
</feature>
<comment type="caution">
    <text evidence="14">The sequence shown here is derived from an EMBL/GenBank/DDBJ whole genome shotgun (WGS) entry which is preliminary data.</text>
</comment>
<dbReference type="InterPro" id="IPR022374">
    <property type="entry name" value="EttA"/>
</dbReference>
<dbReference type="SUPFAM" id="SSF52540">
    <property type="entry name" value="P-loop containing nucleoside triphosphate hydrolases"/>
    <property type="match status" value="2"/>
</dbReference>
<dbReference type="OrthoDB" id="9762369at2"/>
<keyword evidence="3 12" id="KW-0820">tRNA-binding</keyword>
<comment type="caution">
    <text evidence="12">Lacks conserved residue(s) required for the propagation of feature annotation.</text>
</comment>
<accession>A0A0C2U6G3</accession>
<gene>
    <name evidence="12" type="primary">ettA</name>
    <name evidence="14" type="ORF">CCC_00108</name>
</gene>
<evidence type="ECO:0000256" key="9">
    <source>
        <dbReference type="ARBA" id="ARBA00022845"/>
    </source>
</evidence>
<dbReference type="Pfam" id="PF00005">
    <property type="entry name" value="ABC_tran"/>
    <property type="match status" value="2"/>
</dbReference>
<keyword evidence="11 12" id="KW-0648">Protein biosynthesis</keyword>
<proteinExistence type="inferred from homology"/>
<keyword evidence="4 12" id="KW-0699">rRNA-binding</keyword>
<evidence type="ECO:0000313" key="14">
    <source>
        <dbReference type="EMBL" id="KIL97047.1"/>
    </source>
</evidence>
<dbReference type="InterPro" id="IPR003593">
    <property type="entry name" value="AAA+_ATPase"/>
</dbReference>
<dbReference type="SMART" id="SM00382">
    <property type="entry name" value="AAA"/>
    <property type="match status" value="2"/>
</dbReference>
<dbReference type="Proteomes" id="UP000031971">
    <property type="component" value="Unassembled WGS sequence"/>
</dbReference>
<comment type="catalytic activity">
    <reaction evidence="12">
        <text>ATP + H2O = ADP + phosphate + H(+)</text>
        <dbReference type="Rhea" id="RHEA:13065"/>
        <dbReference type="ChEBI" id="CHEBI:15377"/>
        <dbReference type="ChEBI" id="CHEBI:15378"/>
        <dbReference type="ChEBI" id="CHEBI:30616"/>
        <dbReference type="ChEBI" id="CHEBI:43474"/>
        <dbReference type="ChEBI" id="CHEBI:456216"/>
    </reaction>
</comment>
<evidence type="ECO:0000256" key="5">
    <source>
        <dbReference type="ARBA" id="ARBA00022737"/>
    </source>
</evidence>
<keyword evidence="15" id="KW-1185">Reference proteome</keyword>
<comment type="similarity">
    <text evidence="1 12">Belongs to the ABC transporter superfamily. ABCF family. Translational throttle EttA subfamily.</text>
</comment>
<keyword evidence="2 12" id="KW-0963">Cytoplasm</keyword>
<dbReference type="AlphaFoldDB" id="A0A0C2U6G3"/>
<name>A0A0C2U6G3_PARME</name>
<evidence type="ECO:0000256" key="11">
    <source>
        <dbReference type="ARBA" id="ARBA00022917"/>
    </source>
</evidence>
<dbReference type="InterPro" id="IPR032781">
    <property type="entry name" value="ABC_tran_Xtn"/>
</dbReference>
<keyword evidence="8 12" id="KW-0067">ATP-binding</keyword>
<dbReference type="NCBIfam" id="NF008775">
    <property type="entry name" value="PRK11819.1"/>
    <property type="match status" value="1"/>
</dbReference>
<evidence type="ECO:0000256" key="4">
    <source>
        <dbReference type="ARBA" id="ARBA00022730"/>
    </source>
</evidence>
<keyword evidence="9 12" id="KW-0810">Translation regulation</keyword>
<keyword evidence="10 12" id="KW-0694">RNA-binding</keyword>
<dbReference type="NCBIfam" id="TIGR03719">
    <property type="entry name" value="ABC_ABC_ChvD"/>
    <property type="match status" value="1"/>
</dbReference>
<dbReference type="CDD" id="cd03221">
    <property type="entry name" value="ABCF_EF-3"/>
    <property type="match status" value="2"/>
</dbReference>
<evidence type="ECO:0000313" key="15">
    <source>
        <dbReference type="Proteomes" id="UP000031971"/>
    </source>
</evidence>
<dbReference type="PANTHER" id="PTHR43858">
    <property type="entry name" value="ENERGY-DEPENDENT TRANSLATIONAL THROTTLE PROTEIN ETTA"/>
    <property type="match status" value="1"/>
</dbReference>
<dbReference type="GO" id="GO:0045900">
    <property type="term" value="P:negative regulation of translational elongation"/>
    <property type="evidence" value="ECO:0007669"/>
    <property type="project" value="UniProtKB-UniRule"/>
</dbReference>
<evidence type="ECO:0000256" key="12">
    <source>
        <dbReference type="HAMAP-Rule" id="MF_00847"/>
    </source>
</evidence>
<dbReference type="GO" id="GO:0019843">
    <property type="term" value="F:rRNA binding"/>
    <property type="evidence" value="ECO:0007669"/>
    <property type="project" value="UniProtKB-UniRule"/>
</dbReference>
<evidence type="ECO:0000256" key="10">
    <source>
        <dbReference type="ARBA" id="ARBA00022884"/>
    </source>
</evidence>
<keyword evidence="5 12" id="KW-0677">Repeat</keyword>
<dbReference type="PANTHER" id="PTHR43858:SF1">
    <property type="entry name" value="ABC TRANSPORTER-RELATED PROTEIN"/>
    <property type="match status" value="1"/>
</dbReference>
<feature type="domain" description="ABC transporter" evidence="13">
    <location>
        <begin position="328"/>
        <end position="554"/>
    </location>
</feature>
<sequence length="559" mass="62013">MASYQYVYVMKNLTKAYPGGKEIMKGLTLSFLPGAKIGVLGVNGAGKSTLLKIMAGIDKEYGGEAWAAEGVKIGYLAQEPHLDPAKDVMGNVMEAVAETKALLDRFEEVSAKFAEELSDDEMNDLIAEQGELQEKIDHLNAWDLTRTIEIAMDALRCPPGDADVTTLSGGERRRVALCRLLLSHPDMLLLDEPTNHLDAESVAWLERFLEDYSGTVVMITHDRYFLDNVTGWILELERGHGIPYEGNYTSWLEQKGKRLEQEEREETARMRAIRDELEWVRSSPKARQTKSKARISAFEDLVAKSQEKATGPAVISIPPGPRLGGKVIEAVNVSKAFGDNLLYENLNFRLPPGGIVGIIGPNGAGKTTLFRMITGQEQPTSGSFTVGETVVLGYVDQSRDSLDPDKTAFEEISDGQEEIDLGKRKINSRAYAGLFNFKGADQQKKVGVLSGGERNRVHLAKMLSRPANVILLDEPTNDLDVETLSALEDALAEFPGCAVVISHDRFFLDRIATHILAFEGDSQVVWFEGNYQDYEADRHRRLGTDADQPHRIKYKPIKR</sequence>
<dbReference type="Pfam" id="PF12848">
    <property type="entry name" value="ABC_tran_Xtn"/>
    <property type="match status" value="1"/>
</dbReference>
<organism evidence="14 15">
    <name type="scientific">Paramagnetospirillum magnetotacticum MS-1</name>
    <dbReference type="NCBI Taxonomy" id="272627"/>
    <lineage>
        <taxon>Bacteria</taxon>
        <taxon>Pseudomonadati</taxon>
        <taxon>Pseudomonadota</taxon>
        <taxon>Alphaproteobacteria</taxon>
        <taxon>Rhodospirillales</taxon>
        <taxon>Magnetospirillaceae</taxon>
        <taxon>Paramagnetospirillum</taxon>
    </lineage>
</organism>
<feature type="domain" description="ABC transporter" evidence="13">
    <location>
        <begin position="8"/>
        <end position="263"/>
    </location>
</feature>
<comment type="domain">
    <text evidence="12">The P-site tRNA interaction motif (PtIM domain) probably interacts with the P-site tRNA(fMet) as well as the 23S rRNA.</text>
</comment>
<dbReference type="FunFam" id="3.40.50.300:FF:000011">
    <property type="entry name" value="Putative ABC transporter ATP-binding component"/>
    <property type="match status" value="1"/>
</dbReference>
<feature type="binding site" evidence="12">
    <location>
        <begin position="360"/>
        <end position="367"/>
    </location>
    <ligand>
        <name>ATP</name>
        <dbReference type="ChEBI" id="CHEBI:30616"/>
        <label>2</label>
    </ligand>
</feature>
<dbReference type="GO" id="GO:0016887">
    <property type="term" value="F:ATP hydrolysis activity"/>
    <property type="evidence" value="ECO:0007669"/>
    <property type="project" value="UniProtKB-UniRule"/>
</dbReference>
<dbReference type="EMBL" id="JXSL01000030">
    <property type="protein sequence ID" value="KIL97047.1"/>
    <property type="molecule type" value="Genomic_DNA"/>
</dbReference>
<dbReference type="GO" id="GO:0005524">
    <property type="term" value="F:ATP binding"/>
    <property type="evidence" value="ECO:0007669"/>
    <property type="project" value="UniProtKB-UniRule"/>
</dbReference>
<dbReference type="InterPro" id="IPR027417">
    <property type="entry name" value="P-loop_NTPase"/>
</dbReference>
<keyword evidence="6 12" id="KW-0547">Nucleotide-binding</keyword>
<dbReference type="STRING" id="272627.CCC_00108"/>
<evidence type="ECO:0000256" key="3">
    <source>
        <dbReference type="ARBA" id="ARBA00022555"/>
    </source>
</evidence>
<comment type="subcellular location">
    <subcellularLocation>
        <location evidence="12">Cytoplasm</location>
    </subcellularLocation>
    <text evidence="12">Associates with ribosomes and polysomes.</text>
</comment>
<dbReference type="GO" id="GO:0043022">
    <property type="term" value="F:ribosome binding"/>
    <property type="evidence" value="ECO:0007669"/>
    <property type="project" value="UniProtKB-UniRule"/>
</dbReference>
<dbReference type="FunFam" id="3.40.50.300:FF:000183">
    <property type="entry name" value="ABC transporter ATP-binding protein yjjK"/>
    <property type="match status" value="1"/>
</dbReference>
<evidence type="ECO:0000259" key="13">
    <source>
        <dbReference type="PROSITE" id="PS50893"/>
    </source>
</evidence>
<dbReference type="PROSITE" id="PS50893">
    <property type="entry name" value="ABC_TRANSPORTER_2"/>
    <property type="match status" value="2"/>
</dbReference>
<evidence type="ECO:0000256" key="7">
    <source>
        <dbReference type="ARBA" id="ARBA00022801"/>
    </source>
</evidence>
<dbReference type="InterPro" id="IPR003439">
    <property type="entry name" value="ABC_transporter-like_ATP-bd"/>
</dbReference>
<evidence type="ECO:0000256" key="6">
    <source>
        <dbReference type="ARBA" id="ARBA00022741"/>
    </source>
</evidence>
<comment type="function">
    <text evidence="12">A translation factor that gates the progression of the 70S ribosomal initiation complex (IC, containing tRNA(fMet) in the P-site) into the translation elongation cycle by using a mechanism sensitive to the ATP/ADP ratio. Binds to the 70S ribosome E-site where it modulates the state of the translating ribosome during subunit translocation. ATP hydrolysis probably frees it from the ribosome, which can enter the elongation phase.</text>
</comment>
<evidence type="ECO:0000256" key="1">
    <source>
        <dbReference type="ARBA" id="ARBA00005868"/>
    </source>
</evidence>
<comment type="subunit">
    <text evidence="12">Monomer. Probably contacts ribosomal proteins L1, L5, L33 and S7, the 16S and 23S rRNA and the P-site containing tRNA(fMet).</text>
</comment>
<dbReference type="GO" id="GO:0005737">
    <property type="term" value="C:cytoplasm"/>
    <property type="evidence" value="ECO:0007669"/>
    <property type="project" value="UniProtKB-SubCell"/>
</dbReference>
<dbReference type="HAMAP" id="MF_00847">
    <property type="entry name" value="EttA"/>
    <property type="match status" value="1"/>
</dbReference>
<comment type="domain">
    <text evidence="12">The arm domain is inserted in the first ABC transporter domain. Probably contacts ribosomal protein L1.</text>
</comment>
<dbReference type="RefSeq" id="WP_009870715.1">
    <property type="nucleotide sequence ID" value="NZ_JXSL01000030.1"/>
</dbReference>
<evidence type="ECO:0000256" key="8">
    <source>
        <dbReference type="ARBA" id="ARBA00022840"/>
    </source>
</evidence>
<protein>
    <recommendedName>
        <fullName evidence="12">Energy-dependent translational throttle protein EttA</fullName>
        <ecNumber evidence="12">3.6.1.-</ecNumber>
    </recommendedName>
    <alternativeName>
        <fullName evidence="12">Translational regulatory factor EttA</fullName>
    </alternativeName>
</protein>
<dbReference type="Gene3D" id="3.40.50.300">
    <property type="entry name" value="P-loop containing nucleotide triphosphate hydrolases"/>
    <property type="match status" value="2"/>
</dbReference>
<dbReference type="GO" id="GO:0000049">
    <property type="term" value="F:tRNA binding"/>
    <property type="evidence" value="ECO:0007669"/>
    <property type="project" value="UniProtKB-UniRule"/>
</dbReference>